<accession>U9T1Y9</accession>
<organism evidence="1">
    <name type="scientific">Rhizophagus irregularis (strain DAOM 181602 / DAOM 197198 / MUCL 43194)</name>
    <name type="common">Arbuscular mycorrhizal fungus</name>
    <name type="synonym">Glomus intraradices</name>
    <dbReference type="NCBI Taxonomy" id="747089"/>
    <lineage>
        <taxon>Eukaryota</taxon>
        <taxon>Fungi</taxon>
        <taxon>Fungi incertae sedis</taxon>
        <taxon>Mucoromycota</taxon>
        <taxon>Glomeromycotina</taxon>
        <taxon>Glomeromycetes</taxon>
        <taxon>Glomerales</taxon>
        <taxon>Glomeraceae</taxon>
        <taxon>Rhizophagus</taxon>
    </lineage>
</organism>
<proteinExistence type="predicted"/>
<sequence length="174" mass="20459">MTLKNEFFRFITKKAKKPSDQFGSTRLIWSGLEFNPKFGPDRTIHFEPEQHTHASQECAKLFTFLNRFKNQLSTDLHEDLDEYQNHLLYYLAHQVHKVYLNAQFNANLLDLDENGAVLVVDYKMKILPKSARETKAEFFGKKGWTLHTILMYTKKSGHQELGIHAYDHWSMDAH</sequence>
<evidence type="ECO:0000313" key="1">
    <source>
        <dbReference type="EMBL" id="ESA02199.1"/>
    </source>
</evidence>
<dbReference type="HOGENOM" id="CLU_1540909_0_0_1"/>
<dbReference type="AlphaFoldDB" id="U9T1Y9"/>
<dbReference type="EMBL" id="KI295883">
    <property type="protein sequence ID" value="ESA02199.1"/>
    <property type="molecule type" value="Genomic_DNA"/>
</dbReference>
<protein>
    <submittedName>
        <fullName evidence="1">Uncharacterized protein</fullName>
    </submittedName>
</protein>
<gene>
    <name evidence="1" type="ORF">GLOINDRAFT_6740</name>
</gene>
<name>U9T1Y9_RHIID</name>
<reference evidence="1" key="1">
    <citation type="submission" date="2013-07" db="EMBL/GenBank/DDBJ databases">
        <title>The genome of an arbuscular mycorrhizal fungus provides insights into the evolution of the oldest plant symbiosis.</title>
        <authorList>
            <consortium name="DOE Joint Genome Institute"/>
            <person name="Tisserant E."/>
            <person name="Malbreil M."/>
            <person name="Kuo A."/>
            <person name="Kohler A."/>
            <person name="Symeonidi A."/>
            <person name="Balestrini R."/>
            <person name="Charron P."/>
            <person name="Duensing N."/>
            <person name="Frei-dit-Frey N."/>
            <person name="Gianinazzi-Pearson V."/>
            <person name="Gilbert B."/>
            <person name="Handa Y."/>
            <person name="Hijri M."/>
            <person name="Kaul R."/>
            <person name="Kawaguchi M."/>
            <person name="Krajinski F."/>
            <person name="Lammers P."/>
            <person name="Lapierre D."/>
            <person name="Masclaux F.G."/>
            <person name="Murat C."/>
            <person name="Morin E."/>
            <person name="Ndikumana S."/>
            <person name="Pagni M."/>
            <person name="Petitpierre D."/>
            <person name="Requena N."/>
            <person name="Rosikiewicz P."/>
            <person name="Riley R."/>
            <person name="Saito K."/>
            <person name="San Clemente H."/>
            <person name="Shapiro H."/>
            <person name="van Tuinen D."/>
            <person name="Becard G."/>
            <person name="Bonfante P."/>
            <person name="Paszkowski U."/>
            <person name="Shachar-Hill Y."/>
            <person name="Young J.P."/>
            <person name="Sanders I.R."/>
            <person name="Henrissat B."/>
            <person name="Rensing S.A."/>
            <person name="Grigoriev I.V."/>
            <person name="Corradi N."/>
            <person name="Roux C."/>
            <person name="Martin F."/>
        </authorList>
    </citation>
    <scope>NUCLEOTIDE SEQUENCE</scope>
    <source>
        <strain evidence="1">DAOM 197198</strain>
    </source>
</reference>